<dbReference type="Gene3D" id="2.70.170.10">
    <property type="entry name" value="Neurotransmitter-gated ion-channel ligand-binding domain"/>
    <property type="match status" value="1"/>
</dbReference>
<dbReference type="SUPFAM" id="SSF63712">
    <property type="entry name" value="Nicotinic receptor ligand binding domain-like"/>
    <property type="match status" value="1"/>
</dbReference>
<name>A0A9Q1HJT6_HOLLE</name>
<keyword evidence="1" id="KW-0732">Signal</keyword>
<accession>A0A9Q1HJT6</accession>
<dbReference type="Proteomes" id="UP001152320">
    <property type="component" value="Chromosome 2"/>
</dbReference>
<dbReference type="OrthoDB" id="5975154at2759"/>
<evidence type="ECO:0000256" key="1">
    <source>
        <dbReference type="SAM" id="SignalP"/>
    </source>
</evidence>
<dbReference type="Pfam" id="PF02931">
    <property type="entry name" value="Neur_chan_LBD"/>
    <property type="match status" value="1"/>
</dbReference>
<feature type="chain" id="PRO_5040359562" evidence="1">
    <location>
        <begin position="26"/>
        <end position="137"/>
    </location>
</feature>
<organism evidence="3 4">
    <name type="scientific">Holothuria leucospilota</name>
    <name type="common">Black long sea cucumber</name>
    <name type="synonym">Mertensiothuria leucospilota</name>
    <dbReference type="NCBI Taxonomy" id="206669"/>
    <lineage>
        <taxon>Eukaryota</taxon>
        <taxon>Metazoa</taxon>
        <taxon>Echinodermata</taxon>
        <taxon>Eleutherozoa</taxon>
        <taxon>Echinozoa</taxon>
        <taxon>Holothuroidea</taxon>
        <taxon>Aspidochirotacea</taxon>
        <taxon>Aspidochirotida</taxon>
        <taxon>Holothuriidae</taxon>
        <taxon>Holothuria</taxon>
    </lineage>
</organism>
<dbReference type="InterPro" id="IPR006202">
    <property type="entry name" value="Neur_chan_lig-bd"/>
</dbReference>
<keyword evidence="4" id="KW-1185">Reference proteome</keyword>
<dbReference type="AlphaFoldDB" id="A0A9Q1HJT6"/>
<evidence type="ECO:0000259" key="2">
    <source>
        <dbReference type="Pfam" id="PF02931"/>
    </source>
</evidence>
<feature type="domain" description="Neurotransmitter-gated ion-channel ligand-binding" evidence="2">
    <location>
        <begin position="33"/>
        <end position="124"/>
    </location>
</feature>
<reference evidence="3" key="1">
    <citation type="submission" date="2021-10" db="EMBL/GenBank/DDBJ databases">
        <title>Tropical sea cucumber genome reveals ecological adaptation and Cuvierian tubules defense mechanism.</title>
        <authorList>
            <person name="Chen T."/>
        </authorList>
    </citation>
    <scope>NUCLEOTIDE SEQUENCE</scope>
    <source>
        <strain evidence="3">Nanhai2018</strain>
        <tissue evidence="3">Muscle</tissue>
    </source>
</reference>
<keyword evidence="3" id="KW-0675">Receptor</keyword>
<proteinExistence type="predicted"/>
<feature type="signal peptide" evidence="1">
    <location>
        <begin position="1"/>
        <end position="25"/>
    </location>
</feature>
<dbReference type="GO" id="GO:0005230">
    <property type="term" value="F:extracellular ligand-gated monoatomic ion channel activity"/>
    <property type="evidence" value="ECO:0007669"/>
    <property type="project" value="InterPro"/>
</dbReference>
<evidence type="ECO:0000313" key="3">
    <source>
        <dbReference type="EMBL" id="KAJ8047731.1"/>
    </source>
</evidence>
<dbReference type="InterPro" id="IPR036734">
    <property type="entry name" value="Neur_chan_lig-bd_sf"/>
</dbReference>
<comment type="caution">
    <text evidence="3">The sequence shown here is derived from an EMBL/GenBank/DDBJ whole genome shotgun (WGS) entry which is preliminary data.</text>
</comment>
<gene>
    <name evidence="3" type="ORF">HOLleu_06799</name>
</gene>
<protein>
    <submittedName>
        <fullName evidence="3">Acetylcholine receptor subunit beta</fullName>
    </submittedName>
</protein>
<dbReference type="EMBL" id="JAIZAY010000002">
    <property type="protein sequence ID" value="KAJ8047731.1"/>
    <property type="molecule type" value="Genomic_DNA"/>
</dbReference>
<sequence length="137" mass="16487">MPSLFIKYRTLLMLVYMLTHHQGFGMKNGRFHSELIEFLMEDYGKPYVRPNSDPVQVGFRFTPVISILDETRMELQLRGMLAMTWNDDRLVWDQEQHGHIKWTYIPLKEDNKPYIWKPELVLNERLPKLLTFLSVFR</sequence>
<dbReference type="GO" id="GO:0016020">
    <property type="term" value="C:membrane"/>
    <property type="evidence" value="ECO:0007669"/>
    <property type="project" value="InterPro"/>
</dbReference>
<evidence type="ECO:0000313" key="4">
    <source>
        <dbReference type="Proteomes" id="UP001152320"/>
    </source>
</evidence>